<evidence type="ECO:0000256" key="1">
    <source>
        <dbReference type="SAM" id="MobiDB-lite"/>
    </source>
</evidence>
<dbReference type="AlphaFoldDB" id="A0A8R7TZ27"/>
<reference evidence="2" key="2">
    <citation type="submission" date="2018-03" db="EMBL/GenBank/DDBJ databases">
        <title>The Triticum urartu genome reveals the dynamic nature of wheat genome evolution.</title>
        <authorList>
            <person name="Ling H."/>
            <person name="Ma B."/>
            <person name="Shi X."/>
            <person name="Liu H."/>
            <person name="Dong L."/>
            <person name="Sun H."/>
            <person name="Cao Y."/>
            <person name="Gao Q."/>
            <person name="Zheng S."/>
            <person name="Li Y."/>
            <person name="Yu Y."/>
            <person name="Du H."/>
            <person name="Qi M."/>
            <person name="Li Y."/>
            <person name="Yu H."/>
            <person name="Cui Y."/>
            <person name="Wang N."/>
            <person name="Chen C."/>
            <person name="Wu H."/>
            <person name="Zhao Y."/>
            <person name="Zhang J."/>
            <person name="Li Y."/>
            <person name="Zhou W."/>
            <person name="Zhang B."/>
            <person name="Hu W."/>
            <person name="Eijk M."/>
            <person name="Tang J."/>
            <person name="Witsenboer H."/>
            <person name="Zhao S."/>
            <person name="Li Z."/>
            <person name="Zhang A."/>
            <person name="Wang D."/>
            <person name="Liang C."/>
        </authorList>
    </citation>
    <scope>NUCLEOTIDE SEQUENCE [LARGE SCALE GENOMIC DNA]</scope>
    <source>
        <strain evidence="2">cv. G1812</strain>
    </source>
</reference>
<dbReference type="Gramene" id="TuG1812G0300003798.01.T01">
    <property type="protein sequence ID" value="TuG1812G0300003798.01.T01.cds413730"/>
    <property type="gene ID" value="TuG1812G0300003798.01"/>
</dbReference>
<evidence type="ECO:0000313" key="3">
    <source>
        <dbReference type="Proteomes" id="UP000015106"/>
    </source>
</evidence>
<dbReference type="Proteomes" id="UP000015106">
    <property type="component" value="Chromosome 3"/>
</dbReference>
<reference evidence="3" key="1">
    <citation type="journal article" date="2013" name="Nature">
        <title>Draft genome of the wheat A-genome progenitor Triticum urartu.</title>
        <authorList>
            <person name="Ling H.Q."/>
            <person name="Zhao S."/>
            <person name="Liu D."/>
            <person name="Wang J."/>
            <person name="Sun H."/>
            <person name="Zhang C."/>
            <person name="Fan H."/>
            <person name="Li D."/>
            <person name="Dong L."/>
            <person name="Tao Y."/>
            <person name="Gao C."/>
            <person name="Wu H."/>
            <person name="Li Y."/>
            <person name="Cui Y."/>
            <person name="Guo X."/>
            <person name="Zheng S."/>
            <person name="Wang B."/>
            <person name="Yu K."/>
            <person name="Liang Q."/>
            <person name="Yang W."/>
            <person name="Lou X."/>
            <person name="Chen J."/>
            <person name="Feng M."/>
            <person name="Jian J."/>
            <person name="Zhang X."/>
            <person name="Luo G."/>
            <person name="Jiang Y."/>
            <person name="Liu J."/>
            <person name="Wang Z."/>
            <person name="Sha Y."/>
            <person name="Zhang B."/>
            <person name="Wu H."/>
            <person name="Tang D."/>
            <person name="Shen Q."/>
            <person name="Xue P."/>
            <person name="Zou S."/>
            <person name="Wang X."/>
            <person name="Liu X."/>
            <person name="Wang F."/>
            <person name="Yang Y."/>
            <person name="An X."/>
            <person name="Dong Z."/>
            <person name="Zhang K."/>
            <person name="Zhang X."/>
            <person name="Luo M.C."/>
            <person name="Dvorak J."/>
            <person name="Tong Y."/>
            <person name="Wang J."/>
            <person name="Yang H."/>
            <person name="Li Z."/>
            <person name="Wang D."/>
            <person name="Zhang A."/>
            <person name="Wang J."/>
        </authorList>
    </citation>
    <scope>NUCLEOTIDE SEQUENCE</scope>
    <source>
        <strain evidence="3">cv. G1812</strain>
    </source>
</reference>
<accession>A0A8R7TZ27</accession>
<proteinExistence type="predicted"/>
<feature type="region of interest" description="Disordered" evidence="1">
    <location>
        <begin position="72"/>
        <end position="97"/>
    </location>
</feature>
<reference evidence="2" key="3">
    <citation type="submission" date="2022-06" db="UniProtKB">
        <authorList>
            <consortium name="EnsemblPlants"/>
        </authorList>
    </citation>
    <scope>IDENTIFICATION</scope>
</reference>
<sequence length="144" mass="15353">GASRHTCSFFSISFQNNSSTTKQLSPFIHACTPKANGIRKLKFFWLTVVHAGTEPTCEATSPGRSWTCSSSCRGTSRGTGCTGSTSPTRGGRGKPGSWLAGTVVLRLPQAQRNHCARVESAGEPGAELGVLTTRKKRKKKNLVS</sequence>
<evidence type="ECO:0000313" key="2">
    <source>
        <dbReference type="EnsemblPlants" id="TuG1812G0300003798.01.T01.cds413730"/>
    </source>
</evidence>
<feature type="compositionally biased region" description="Low complexity" evidence="1">
    <location>
        <begin position="72"/>
        <end position="89"/>
    </location>
</feature>
<keyword evidence="3" id="KW-1185">Reference proteome</keyword>
<organism evidence="2 3">
    <name type="scientific">Triticum urartu</name>
    <name type="common">Red wild einkorn</name>
    <name type="synonym">Crithodium urartu</name>
    <dbReference type="NCBI Taxonomy" id="4572"/>
    <lineage>
        <taxon>Eukaryota</taxon>
        <taxon>Viridiplantae</taxon>
        <taxon>Streptophyta</taxon>
        <taxon>Embryophyta</taxon>
        <taxon>Tracheophyta</taxon>
        <taxon>Spermatophyta</taxon>
        <taxon>Magnoliopsida</taxon>
        <taxon>Liliopsida</taxon>
        <taxon>Poales</taxon>
        <taxon>Poaceae</taxon>
        <taxon>BOP clade</taxon>
        <taxon>Pooideae</taxon>
        <taxon>Triticodae</taxon>
        <taxon>Triticeae</taxon>
        <taxon>Triticinae</taxon>
        <taxon>Triticum</taxon>
    </lineage>
</organism>
<dbReference type="EnsemblPlants" id="TuG1812G0300003798.01.T01">
    <property type="protein sequence ID" value="TuG1812G0300003798.01.T01.cds413730"/>
    <property type="gene ID" value="TuG1812G0300003798.01"/>
</dbReference>
<name>A0A8R7TZ27_TRIUA</name>
<protein>
    <submittedName>
        <fullName evidence="2">Uncharacterized protein</fullName>
    </submittedName>
</protein>